<dbReference type="PANTHER" id="PTHR43742:SF6">
    <property type="entry name" value="OXIDOREDUCTASE YYAE-RELATED"/>
    <property type="match status" value="1"/>
</dbReference>
<dbReference type="Pfam" id="PF10518">
    <property type="entry name" value="TAT_signal"/>
    <property type="match status" value="1"/>
</dbReference>
<feature type="domain" description="Molybdopterin oxidoreductase" evidence="9">
    <location>
        <begin position="110"/>
        <end position="574"/>
    </location>
</feature>
<dbReference type="PROSITE" id="PS00490">
    <property type="entry name" value="MOLYBDOPTERIN_PROK_2"/>
    <property type="match status" value="1"/>
</dbReference>
<evidence type="ECO:0000256" key="5">
    <source>
        <dbReference type="ARBA" id="ARBA00022729"/>
    </source>
</evidence>
<protein>
    <submittedName>
        <fullName evidence="11">Anaerobic dehydrogenase, typically selenocysteine-containing</fullName>
    </submittedName>
</protein>
<dbReference type="KEGG" id="ddh:Desde_0025"/>
<dbReference type="SUPFAM" id="SSF50692">
    <property type="entry name" value="ADC-like"/>
    <property type="match status" value="1"/>
</dbReference>
<accession>I4A3I8</accession>
<dbReference type="GO" id="GO:0051536">
    <property type="term" value="F:iron-sulfur cluster binding"/>
    <property type="evidence" value="ECO:0007669"/>
    <property type="project" value="UniProtKB-KW"/>
</dbReference>
<name>I4A3I8_DESDJ</name>
<dbReference type="SUPFAM" id="SSF53706">
    <property type="entry name" value="Formate dehydrogenase/DMSO reductase, domains 1-3"/>
    <property type="match status" value="1"/>
</dbReference>
<dbReference type="Gene3D" id="2.20.25.90">
    <property type="entry name" value="ADC-like domains"/>
    <property type="match status" value="1"/>
</dbReference>
<keyword evidence="5" id="KW-0732">Signal</keyword>
<dbReference type="PROSITE" id="PS51318">
    <property type="entry name" value="TAT"/>
    <property type="match status" value="1"/>
</dbReference>
<dbReference type="Gene3D" id="3.40.50.12440">
    <property type="match status" value="1"/>
</dbReference>
<comment type="cofactor">
    <cofactor evidence="1">
        <name>Mo-bis(molybdopterin guanine dinucleotide)</name>
        <dbReference type="ChEBI" id="CHEBI:60539"/>
    </cofactor>
</comment>
<dbReference type="Proteomes" id="UP000006053">
    <property type="component" value="Chromosome"/>
</dbReference>
<dbReference type="GO" id="GO:0043546">
    <property type="term" value="F:molybdopterin cofactor binding"/>
    <property type="evidence" value="ECO:0007669"/>
    <property type="project" value="InterPro"/>
</dbReference>
<dbReference type="Pfam" id="PF01568">
    <property type="entry name" value="Molydop_binding"/>
    <property type="match status" value="1"/>
</dbReference>
<dbReference type="Gene3D" id="2.40.40.20">
    <property type="match status" value="1"/>
</dbReference>
<dbReference type="PANTHER" id="PTHR43742">
    <property type="entry name" value="TRIMETHYLAMINE-N-OXIDE REDUCTASE"/>
    <property type="match status" value="1"/>
</dbReference>
<evidence type="ECO:0000256" key="8">
    <source>
        <dbReference type="ARBA" id="ARBA00023014"/>
    </source>
</evidence>
<dbReference type="InterPro" id="IPR006656">
    <property type="entry name" value="Mopterin_OxRdtase"/>
</dbReference>
<evidence type="ECO:0000256" key="4">
    <source>
        <dbReference type="ARBA" id="ARBA00022723"/>
    </source>
</evidence>
<keyword evidence="6" id="KW-0560">Oxidoreductase</keyword>
<dbReference type="NCBIfam" id="TIGR01409">
    <property type="entry name" value="TAT_signal_seq"/>
    <property type="match status" value="1"/>
</dbReference>
<comment type="similarity">
    <text evidence="2">Belongs to the prokaryotic molybdopterin-containing oxidoreductase family.</text>
</comment>
<organism evidence="11 12">
    <name type="scientific">Desulfitobacterium dehalogenans (strain ATCC 51507 / DSM 9161 / JW/IU-DC1)</name>
    <dbReference type="NCBI Taxonomy" id="756499"/>
    <lineage>
        <taxon>Bacteria</taxon>
        <taxon>Bacillati</taxon>
        <taxon>Bacillota</taxon>
        <taxon>Clostridia</taxon>
        <taxon>Eubacteriales</taxon>
        <taxon>Desulfitobacteriaceae</taxon>
        <taxon>Desulfitobacterium</taxon>
    </lineage>
</organism>
<dbReference type="InterPro" id="IPR006657">
    <property type="entry name" value="MoPterin_dinucl-bd_dom"/>
</dbReference>
<keyword evidence="7" id="KW-0408">Iron</keyword>
<keyword evidence="12" id="KW-1185">Reference proteome</keyword>
<dbReference type="EMBL" id="CP003348">
    <property type="protein sequence ID" value="AFL98522.1"/>
    <property type="molecule type" value="Genomic_DNA"/>
</dbReference>
<evidence type="ECO:0000313" key="12">
    <source>
        <dbReference type="Proteomes" id="UP000006053"/>
    </source>
</evidence>
<keyword evidence="4" id="KW-0479">Metal-binding</keyword>
<dbReference type="InterPro" id="IPR050612">
    <property type="entry name" value="Prok_Mopterin_Oxidored"/>
</dbReference>
<dbReference type="InterPro" id="IPR006655">
    <property type="entry name" value="Mopterin_OxRdtase_prok_CS"/>
</dbReference>
<evidence type="ECO:0000256" key="3">
    <source>
        <dbReference type="ARBA" id="ARBA00022505"/>
    </source>
</evidence>
<evidence type="ECO:0000259" key="10">
    <source>
        <dbReference type="Pfam" id="PF01568"/>
    </source>
</evidence>
<evidence type="ECO:0000256" key="6">
    <source>
        <dbReference type="ARBA" id="ARBA00023002"/>
    </source>
</evidence>
<dbReference type="GO" id="GO:0016491">
    <property type="term" value="F:oxidoreductase activity"/>
    <property type="evidence" value="ECO:0007669"/>
    <property type="project" value="UniProtKB-KW"/>
</dbReference>
<dbReference type="STRING" id="756499.Desde_0025"/>
<dbReference type="InterPro" id="IPR019546">
    <property type="entry name" value="TAT_signal_bac_arc"/>
</dbReference>
<dbReference type="GO" id="GO:0046872">
    <property type="term" value="F:metal ion binding"/>
    <property type="evidence" value="ECO:0007669"/>
    <property type="project" value="UniProtKB-KW"/>
</dbReference>
<evidence type="ECO:0000313" key="11">
    <source>
        <dbReference type="EMBL" id="AFL98522.1"/>
    </source>
</evidence>
<dbReference type="Pfam" id="PF00384">
    <property type="entry name" value="Molybdopterin"/>
    <property type="match status" value="1"/>
</dbReference>
<keyword evidence="8" id="KW-0411">Iron-sulfur</keyword>
<evidence type="ECO:0000259" key="9">
    <source>
        <dbReference type="Pfam" id="PF00384"/>
    </source>
</evidence>
<dbReference type="InterPro" id="IPR009010">
    <property type="entry name" value="Asp_de-COase-like_dom_sf"/>
</dbReference>
<gene>
    <name evidence="11" type="ordered locus">Desde_0025</name>
</gene>
<dbReference type="InterPro" id="IPR006311">
    <property type="entry name" value="TAT_signal"/>
</dbReference>
<dbReference type="HOGENOM" id="CLU_000422_13_3_9"/>
<reference evidence="11 12" key="2">
    <citation type="journal article" date="2015" name="J. Bacteriol.">
        <title>Genomic, proteomic, and biochemical analysis of the organohalide respiratory pathway in Desulfitobacterium dehalogenans.</title>
        <authorList>
            <person name="Kruse T."/>
            <person name="van de Pas B.A."/>
            <person name="Atteia A."/>
            <person name="Krab K."/>
            <person name="Hagen W.R."/>
            <person name="Goodwin L."/>
            <person name="Chain P."/>
            <person name="Boeren S."/>
            <person name="Maphosa F."/>
            <person name="Schraa G."/>
            <person name="de Vos W.M."/>
            <person name="van der Oost J."/>
            <person name="Smidt H."/>
            <person name="Stams A.J."/>
        </authorList>
    </citation>
    <scope>NUCLEOTIDE SEQUENCE [LARGE SCALE GENOMIC DNA]</scope>
    <source>
        <strain evidence="12">ATCC 51507 / DSM 9161 / JW/IU-DC1</strain>
    </source>
</reference>
<sequence length="782" mass="86047" precursor="true">MVMTTENKRKEATKISRRTFIKGSGAAAAAVTLGSAGIVGTWADVAEGAPVDLTNAKTFTSSCTMECLHHNLKGYVVDGKLVKVEANTDDPTKACLRGLSRVQWVNHPDRIKMPMLRTGEKGEGKWKEISWDEATDLIVTKIKETQKELGNQGIAYKGGSGNFGQLVNPLSGAFFNYLGGSTPFVGSLCCQVVTTTMPPMLGSRYEDTRDTIQDSKYILVWGTNPAVTMQSYMYRYMDAMSNGARMVTIDPRFSETAAKSDEWIPILPGTDAALGLGMLKIIIEEKLYDLDFLQNHSSVHFLVDKATGDQAKADDNETSYLVYDEISKSIVAHDAKGISPALSVANTEISEKYTTVFDLIYEETKIWTPEKVQEETDVPAETVIRLAHEYATIKPAMMITNMGGFQRTEYGSYAVGIQFYLSVFTGNWGKPGNGVCDAGGVQTNLKINAPIKSPKPQGEFGSIPSPKLGEYLLADKPNKIGFLWVMTTSLMTQFPNTNAVKAALKKIPFVVVVDSLMTPTALYADLILPNTTVFEYTDLLANNRSHYVQLMEKAVEPPGEAKSDLEIFTMLAKKLGFGEAFDKTPEELIEVCLEGTGITLEQLKQGPVLGTPDPYIPYKDGIFKTPTQKAELYMPMWKSKGFNPVVTYIRPNEFIHGDKELAAKYPLMAVQRKINRTIHSTFGNLPWILETCGDKPHVLIHSEDAAARGINDGDRVVAFNDRGEHKCVAIVKDHIKKGIVALENGWWEQHGGSSSYVTSDFVEPLGGGHSCNNTLVEIRKEA</sequence>
<dbReference type="eggNOG" id="COG0243">
    <property type="taxonomic scope" value="Bacteria"/>
</dbReference>
<reference evidence="12" key="1">
    <citation type="submission" date="2012-06" db="EMBL/GenBank/DDBJ databases">
        <title>Complete sequence of Desulfitobacterium dehalogenans ATCC 51507.</title>
        <authorList>
            <person name="Lucas S."/>
            <person name="Han J."/>
            <person name="Lapidus A."/>
            <person name="Cheng J.-F."/>
            <person name="Goodwin L."/>
            <person name="Pitluck S."/>
            <person name="Peters L."/>
            <person name="Ovchinnikova G."/>
            <person name="Teshima H."/>
            <person name="Detter J.C."/>
            <person name="Han C."/>
            <person name="Tapia R."/>
            <person name="Land M."/>
            <person name="Hauser L."/>
            <person name="Kyrpides N."/>
            <person name="Ivanova N."/>
            <person name="Pagani I."/>
            <person name="Kruse T."/>
            <person name="de Vos W.M."/>
            <person name="Smidt H."/>
            <person name="Woyke T."/>
        </authorList>
    </citation>
    <scope>NUCLEOTIDE SEQUENCE [LARGE SCALE GENOMIC DNA]</scope>
    <source>
        <strain evidence="12">ATCC 51507 / DSM 9161 / JW/IU-DC1</strain>
    </source>
</reference>
<proteinExistence type="inferred from homology"/>
<evidence type="ECO:0000256" key="1">
    <source>
        <dbReference type="ARBA" id="ARBA00001942"/>
    </source>
</evidence>
<dbReference type="Gene3D" id="3.40.228.10">
    <property type="entry name" value="Dimethylsulfoxide Reductase, domain 2"/>
    <property type="match status" value="1"/>
</dbReference>
<evidence type="ECO:0000256" key="2">
    <source>
        <dbReference type="ARBA" id="ARBA00010312"/>
    </source>
</evidence>
<dbReference type="Gene3D" id="3.40.50.740">
    <property type="match status" value="1"/>
</dbReference>
<dbReference type="AlphaFoldDB" id="I4A3I8"/>
<feature type="domain" description="Molybdopterin dinucleotide-binding" evidence="10">
    <location>
        <begin position="670"/>
        <end position="774"/>
    </location>
</feature>
<keyword evidence="3" id="KW-0500">Molybdenum</keyword>
<evidence type="ECO:0000256" key="7">
    <source>
        <dbReference type="ARBA" id="ARBA00023004"/>
    </source>
</evidence>